<reference evidence="1" key="2">
    <citation type="submission" date="2024-05" db="EMBL/GenBank/DDBJ databases">
        <title>Streptococcus macedonicus and Acinetobacter baumannii: co-inhabitants of the cheese production environment.</title>
        <authorList>
            <person name="Johnson J."/>
            <person name="Curtin C."/>
            <person name="Waite-Cusic J."/>
        </authorList>
    </citation>
    <scope>NUCLEOTIDE SEQUENCE</scope>
    <source>
        <strain evidence="1">E28</strain>
    </source>
</reference>
<dbReference type="EMBL" id="JAPHJC010000093">
    <property type="protein sequence ID" value="MCW8678975.1"/>
    <property type="molecule type" value="Genomic_DNA"/>
</dbReference>
<dbReference type="RefSeq" id="WP_265615461.1">
    <property type="nucleotide sequence ID" value="NZ_JAPHIY010000072.1"/>
</dbReference>
<evidence type="ECO:0000313" key="2">
    <source>
        <dbReference type="Proteomes" id="UP001209889"/>
    </source>
</evidence>
<name>A0ABT3PIW3_STRMC</name>
<organism evidence="1 2">
    <name type="scientific">Streptococcus macedonicus</name>
    <name type="common">Streptococcus gallolyticus macedonicus</name>
    <dbReference type="NCBI Taxonomy" id="59310"/>
    <lineage>
        <taxon>Bacteria</taxon>
        <taxon>Bacillati</taxon>
        <taxon>Bacillota</taxon>
        <taxon>Bacilli</taxon>
        <taxon>Lactobacillales</taxon>
        <taxon>Streptococcaceae</taxon>
        <taxon>Streptococcus</taxon>
    </lineage>
</organism>
<gene>
    <name evidence="1" type="ORF">OQH01_10960</name>
</gene>
<protein>
    <submittedName>
        <fullName evidence="1">Uncharacterized protein</fullName>
    </submittedName>
</protein>
<comment type="caution">
    <text evidence="1">The sequence shown here is derived from an EMBL/GenBank/DDBJ whole genome shotgun (WGS) entry which is preliminary data.</text>
</comment>
<sequence length="75" mass="8240">MTAANTTVLALLGKQVSFEYSKHIELTEQTSVTFLKKSSGIVTAVVISLNSEPEFSIDEGDFYCMSQVSNFEVVE</sequence>
<proteinExistence type="predicted"/>
<accession>A0ABT3PIW3</accession>
<keyword evidence="2" id="KW-1185">Reference proteome</keyword>
<dbReference type="Proteomes" id="UP001209889">
    <property type="component" value="Unassembled WGS sequence"/>
</dbReference>
<evidence type="ECO:0000313" key="1">
    <source>
        <dbReference type="EMBL" id="MCW8678975.1"/>
    </source>
</evidence>
<reference evidence="1" key="1">
    <citation type="submission" date="2022-11" db="EMBL/GenBank/DDBJ databases">
        <authorList>
            <person name="Johnson J.D."/>
        </authorList>
    </citation>
    <scope>NUCLEOTIDE SEQUENCE</scope>
    <source>
        <strain evidence="1">E28</strain>
    </source>
</reference>